<comment type="caution">
    <text evidence="5">The sequence shown here is derived from an EMBL/GenBank/DDBJ whole genome shotgun (WGS) entry which is preliminary data.</text>
</comment>
<dbReference type="InterPro" id="IPR017900">
    <property type="entry name" value="4Fe4S_Fe_S_CS"/>
</dbReference>
<dbReference type="GO" id="GO:0046872">
    <property type="term" value="F:metal ion binding"/>
    <property type="evidence" value="ECO:0007669"/>
    <property type="project" value="UniProtKB-KW"/>
</dbReference>
<dbReference type="GO" id="GO:0016491">
    <property type="term" value="F:oxidoreductase activity"/>
    <property type="evidence" value="ECO:0007669"/>
    <property type="project" value="UniProtKB-ARBA"/>
</dbReference>
<keyword evidence="2" id="KW-0408">Iron</keyword>
<keyword evidence="1" id="KW-0479">Metal-binding</keyword>
<proteinExistence type="predicted"/>
<evidence type="ECO:0000313" key="6">
    <source>
        <dbReference type="Proteomes" id="UP000236642"/>
    </source>
</evidence>
<keyword evidence="3" id="KW-0411">Iron-sulfur</keyword>
<feature type="domain" description="4Fe-4S ferredoxin-type" evidence="4">
    <location>
        <begin position="19"/>
        <end position="48"/>
    </location>
</feature>
<dbReference type="EMBL" id="BEHY01000028">
    <property type="protein sequence ID" value="GBD09147.1"/>
    <property type="molecule type" value="Genomic_DNA"/>
</dbReference>
<dbReference type="PROSITE" id="PS00198">
    <property type="entry name" value="4FE4S_FER_1"/>
    <property type="match status" value="1"/>
</dbReference>
<evidence type="ECO:0000313" key="5">
    <source>
        <dbReference type="EMBL" id="GBD09147.1"/>
    </source>
</evidence>
<dbReference type="SUPFAM" id="SSF46548">
    <property type="entry name" value="alpha-helical ferredoxin"/>
    <property type="match status" value="1"/>
</dbReference>
<gene>
    <name evidence="5" type="primary">glpC</name>
    <name evidence="5" type="ORF">HRbin22_01394</name>
</gene>
<protein>
    <submittedName>
        <fullName evidence="5">Anaerobic glycerol-3-phosphate dehydrogenase subunit C</fullName>
    </submittedName>
</protein>
<dbReference type="Pfam" id="PF02754">
    <property type="entry name" value="CCG"/>
    <property type="match status" value="2"/>
</dbReference>
<evidence type="ECO:0000256" key="2">
    <source>
        <dbReference type="ARBA" id="ARBA00023004"/>
    </source>
</evidence>
<dbReference type="AlphaFoldDB" id="A0A2H5Y6S4"/>
<dbReference type="PANTHER" id="PTHR43255">
    <property type="entry name" value="IRON-SULFUR-BINDING OXIDOREDUCTASE FADF-RELATED-RELATED"/>
    <property type="match status" value="1"/>
</dbReference>
<evidence type="ECO:0000256" key="3">
    <source>
        <dbReference type="ARBA" id="ARBA00023014"/>
    </source>
</evidence>
<reference evidence="6" key="1">
    <citation type="submission" date="2017-09" db="EMBL/GenBank/DDBJ databases">
        <title>Metaegenomics of thermophilic ammonia-oxidizing enrichment culture.</title>
        <authorList>
            <person name="Kato S."/>
            <person name="Suzuki K."/>
        </authorList>
    </citation>
    <scope>NUCLEOTIDE SEQUENCE [LARGE SCALE GENOMIC DNA]</scope>
</reference>
<dbReference type="GO" id="GO:0051536">
    <property type="term" value="F:iron-sulfur cluster binding"/>
    <property type="evidence" value="ECO:0007669"/>
    <property type="project" value="UniProtKB-KW"/>
</dbReference>
<dbReference type="Proteomes" id="UP000236642">
    <property type="component" value="Unassembled WGS sequence"/>
</dbReference>
<evidence type="ECO:0000256" key="1">
    <source>
        <dbReference type="ARBA" id="ARBA00022723"/>
    </source>
</evidence>
<dbReference type="Pfam" id="PF13183">
    <property type="entry name" value="Fer4_8"/>
    <property type="match status" value="1"/>
</dbReference>
<dbReference type="PROSITE" id="PS51379">
    <property type="entry name" value="4FE4S_FER_2"/>
    <property type="match status" value="2"/>
</dbReference>
<accession>A0A2H5Y6S4</accession>
<dbReference type="GO" id="GO:0005886">
    <property type="term" value="C:plasma membrane"/>
    <property type="evidence" value="ECO:0007669"/>
    <property type="project" value="TreeGrafter"/>
</dbReference>
<organism evidence="5 6">
    <name type="scientific">Candidatus Thermoflexus japonica</name>
    <dbReference type="NCBI Taxonomy" id="2035417"/>
    <lineage>
        <taxon>Bacteria</taxon>
        <taxon>Bacillati</taxon>
        <taxon>Chloroflexota</taxon>
        <taxon>Thermoflexia</taxon>
        <taxon>Thermoflexales</taxon>
        <taxon>Thermoflexaceae</taxon>
        <taxon>Thermoflexus</taxon>
    </lineage>
</organism>
<sequence>MQEPMVLTPDEALWERLFQETRGAMALCYQCGVCTAACPWGLVRREPFSVRTMMRRAQVGLLDGDESLWLCAACGQCEALCPRGVPVSEVFQSLRERAWEQRTVPRGLSSVLWSVYWNNNPWFQPPSYRSRWARDLEVPRFDPEQHEILYYVGCTSVYDRRAQKVARALVQLLRAAGVRFGTLGNDEPCCGEAVKSLGHRPYFYEIAQNNAKLFADAGVQELITTSPHCYEAFQNHYPRFQAGFRPYHYTQYLARLLEEGRLRFSREVRLRVTYHDPCYLGRRGGEYEAPRRVLDAIPGLERVEMAHFGPDALCCGGGGGRMWLETRVGERFADLRIQEALETGAQVLVTACPFCMACLEDSLRGMGVAGLRVLDVAEIAAMAV</sequence>
<name>A0A2H5Y6S4_9CHLR</name>
<dbReference type="InterPro" id="IPR009051">
    <property type="entry name" value="Helical_ferredxn"/>
</dbReference>
<dbReference type="InterPro" id="IPR004017">
    <property type="entry name" value="Cys_rich_dom"/>
</dbReference>
<dbReference type="PANTHER" id="PTHR43255:SF2">
    <property type="entry name" value="HETERODISULFIDE REDUCTASE RELATED PROTEIN"/>
    <property type="match status" value="1"/>
</dbReference>
<dbReference type="InterPro" id="IPR051460">
    <property type="entry name" value="HdrC_iron-sulfur_subunit"/>
</dbReference>
<evidence type="ECO:0000259" key="4">
    <source>
        <dbReference type="PROSITE" id="PS51379"/>
    </source>
</evidence>
<feature type="domain" description="4Fe-4S ferredoxin-type" evidence="4">
    <location>
        <begin position="60"/>
        <end position="91"/>
    </location>
</feature>
<dbReference type="Gene3D" id="1.10.1060.10">
    <property type="entry name" value="Alpha-helical ferredoxin"/>
    <property type="match status" value="1"/>
</dbReference>
<dbReference type="InterPro" id="IPR017896">
    <property type="entry name" value="4Fe4S_Fe-S-bd"/>
</dbReference>